<dbReference type="EMBL" id="JAVLVT010000003">
    <property type="protein sequence ID" value="MDS1270051.1"/>
    <property type="molecule type" value="Genomic_DNA"/>
</dbReference>
<organism evidence="2 3">
    <name type="scientific">Lipingzhangella rawalii</name>
    <dbReference type="NCBI Taxonomy" id="2055835"/>
    <lineage>
        <taxon>Bacteria</taxon>
        <taxon>Bacillati</taxon>
        <taxon>Actinomycetota</taxon>
        <taxon>Actinomycetes</taxon>
        <taxon>Streptosporangiales</taxon>
        <taxon>Nocardiopsidaceae</taxon>
        <taxon>Lipingzhangella</taxon>
    </lineage>
</organism>
<comment type="caution">
    <text evidence="2">The sequence shown here is derived from an EMBL/GenBank/DDBJ whole genome shotgun (WGS) entry which is preliminary data.</text>
</comment>
<dbReference type="PANTHER" id="PTHR43317:SF3">
    <property type="entry name" value="BLR2883 PROTEIN"/>
    <property type="match status" value="1"/>
</dbReference>
<accession>A0ABU2H433</accession>
<dbReference type="SUPFAM" id="SSF53335">
    <property type="entry name" value="S-adenosyl-L-methionine-dependent methyltransferases"/>
    <property type="match status" value="1"/>
</dbReference>
<evidence type="ECO:0000313" key="3">
    <source>
        <dbReference type="Proteomes" id="UP001250214"/>
    </source>
</evidence>
<dbReference type="Gene3D" id="3.40.50.150">
    <property type="entry name" value="Vaccinia Virus protein VP39"/>
    <property type="match status" value="1"/>
</dbReference>
<keyword evidence="3" id="KW-1185">Reference proteome</keyword>
<keyword evidence="1" id="KW-0620">Polyamine biosynthesis</keyword>
<evidence type="ECO:0000256" key="1">
    <source>
        <dbReference type="ARBA" id="ARBA00023115"/>
    </source>
</evidence>
<gene>
    <name evidence="2" type="ORF">RIF23_07070</name>
</gene>
<dbReference type="InterPro" id="IPR029063">
    <property type="entry name" value="SAM-dependent_MTases_sf"/>
</dbReference>
<dbReference type="Proteomes" id="UP001250214">
    <property type="component" value="Unassembled WGS sequence"/>
</dbReference>
<dbReference type="PANTHER" id="PTHR43317">
    <property type="entry name" value="THERMOSPERMINE SYNTHASE ACAULIS5"/>
    <property type="match status" value="1"/>
</dbReference>
<sequence>MNGAVPQPDHAPRVVERTMGVCGELVLREVDGQYEIIADGMFLMDTRDGRSERAMVSAGLRALPRGRVGVRVLVGGLGVGFTARAALDEPSVDHVHVLELEPRVIAWHQGPLAAGAGHLLAEDRCLIECADLVAWLDAAGSVPETAGYDLVCLDVDNGPDWTLRTANAWLYGDDALERLRAVTRPGGVVAFWSSAPAPGFVRWLTQRCSPHGGTVETVTVPTDRGEPDTVYVARLGG</sequence>
<name>A0ABU2H433_9ACTN</name>
<reference evidence="3" key="1">
    <citation type="submission" date="2023-07" db="EMBL/GenBank/DDBJ databases">
        <title>Novel species in the genus Lipingzhangella isolated from Sambhar Salt Lake.</title>
        <authorList>
            <person name="Jiya N."/>
            <person name="Kajale S."/>
            <person name="Sharma A."/>
        </authorList>
    </citation>
    <scope>NUCLEOTIDE SEQUENCE [LARGE SCALE GENOMIC DNA]</scope>
    <source>
        <strain evidence="3">LS1_29</strain>
    </source>
</reference>
<proteinExistence type="predicted"/>
<protein>
    <submittedName>
        <fullName evidence="2">Spermidine synthase</fullName>
    </submittedName>
</protein>
<evidence type="ECO:0000313" key="2">
    <source>
        <dbReference type="EMBL" id="MDS1270051.1"/>
    </source>
</evidence>